<feature type="domain" description="Peptidase C39-like" evidence="1">
    <location>
        <begin position="7"/>
        <end position="122"/>
    </location>
</feature>
<dbReference type="InterPro" id="IPR039564">
    <property type="entry name" value="Peptidase_C39-like"/>
</dbReference>
<evidence type="ECO:0000259" key="1">
    <source>
        <dbReference type="Pfam" id="PF13529"/>
    </source>
</evidence>
<keyword evidence="3" id="KW-1185">Reference proteome</keyword>
<dbReference type="Gene3D" id="3.90.70.10">
    <property type="entry name" value="Cysteine proteinases"/>
    <property type="match status" value="1"/>
</dbReference>
<dbReference type="AlphaFoldDB" id="A0A160T284"/>
<proteinExistence type="predicted"/>
<accession>A0A160T284</accession>
<sequence>MPRHLLVPYYRQNKPGYCLAACAQMVLAYSGTFRNQEELAVQLGVQPYLGAPARNIHRLAESTNQVITESGALETLGEWLNNDVPVIAFVQAGELPYWRGQQLQHAVVIVGIDQETVWILDPDTGLEPVSVGLDDFMLAWSELDNLCAIIT</sequence>
<dbReference type="KEGG" id="pbf:CFX0092_A1804"/>
<protein>
    <recommendedName>
        <fullName evidence="1">Peptidase C39-like domain-containing protein</fullName>
    </recommendedName>
</protein>
<dbReference type="Proteomes" id="UP000215027">
    <property type="component" value="Chromosome I"/>
</dbReference>
<name>A0A160T284_9CHLR</name>
<dbReference type="OrthoDB" id="159146at2"/>
<organism evidence="2 3">
    <name type="scientific">Candidatus Promineifilum breve</name>
    <dbReference type="NCBI Taxonomy" id="1806508"/>
    <lineage>
        <taxon>Bacteria</taxon>
        <taxon>Bacillati</taxon>
        <taxon>Chloroflexota</taxon>
        <taxon>Ardenticatenia</taxon>
        <taxon>Candidatus Promineifilales</taxon>
        <taxon>Candidatus Promineifilaceae</taxon>
        <taxon>Candidatus Promineifilum</taxon>
    </lineage>
</organism>
<reference evidence="2" key="1">
    <citation type="submission" date="2016-01" db="EMBL/GenBank/DDBJ databases">
        <authorList>
            <person name="Mcilroy J.S."/>
            <person name="Karst M S."/>
            <person name="Albertsen M."/>
        </authorList>
    </citation>
    <scope>NUCLEOTIDE SEQUENCE</scope>
    <source>
        <strain evidence="2">Cfx-K</strain>
    </source>
</reference>
<evidence type="ECO:0000313" key="3">
    <source>
        <dbReference type="Proteomes" id="UP000215027"/>
    </source>
</evidence>
<dbReference type="Pfam" id="PF13529">
    <property type="entry name" value="Peptidase_C39_2"/>
    <property type="match status" value="1"/>
</dbReference>
<gene>
    <name evidence="2" type="ORF">CFX0092_A1804</name>
</gene>
<evidence type="ECO:0000313" key="2">
    <source>
        <dbReference type="EMBL" id="CUS03682.2"/>
    </source>
</evidence>
<dbReference type="EMBL" id="LN890655">
    <property type="protein sequence ID" value="CUS03682.2"/>
    <property type="molecule type" value="Genomic_DNA"/>
</dbReference>